<evidence type="ECO:0000313" key="1">
    <source>
        <dbReference type="EnsemblMetazoa" id="RPRC003873-PA"/>
    </source>
</evidence>
<sequence length="194" mass="22362">MRVFYAFGLLLLINAQVNSLPATLDEFVTNFDEWYEQTTEEIINKFNDDEPQTFGITLLEQTGALKCYQQELGQLVKLRRATLTEFFQCDRLKEGFKDIGQIMVKTFNVSADVLKDLLSDLSECTGNGKLSQAICVVKAFWNVKGHLPDFKLYKQEVVNLAKEVREIFQYCATHHEPKLNEKVETILKETKLCH</sequence>
<dbReference type="AlphaFoldDB" id="T1HIK0"/>
<dbReference type="InParanoid" id="T1HIK0"/>
<dbReference type="HOGENOM" id="CLU_1379681_0_0_1"/>
<keyword evidence="2" id="KW-1185">Reference proteome</keyword>
<organism evidence="1 2">
    <name type="scientific">Rhodnius prolixus</name>
    <name type="common">Triatomid bug</name>
    <dbReference type="NCBI Taxonomy" id="13249"/>
    <lineage>
        <taxon>Eukaryota</taxon>
        <taxon>Metazoa</taxon>
        <taxon>Ecdysozoa</taxon>
        <taxon>Arthropoda</taxon>
        <taxon>Hexapoda</taxon>
        <taxon>Insecta</taxon>
        <taxon>Pterygota</taxon>
        <taxon>Neoptera</taxon>
        <taxon>Paraneoptera</taxon>
        <taxon>Hemiptera</taxon>
        <taxon>Heteroptera</taxon>
        <taxon>Panheteroptera</taxon>
        <taxon>Cimicomorpha</taxon>
        <taxon>Reduviidae</taxon>
        <taxon>Triatominae</taxon>
        <taxon>Rhodnius</taxon>
    </lineage>
</organism>
<dbReference type="VEuPathDB" id="VectorBase:RPRC003873"/>
<name>T1HIK0_RHOPR</name>
<dbReference type="RefSeq" id="XP_073997951.1">
    <property type="nucleotide sequence ID" value="XM_074141850.1"/>
</dbReference>
<dbReference type="EMBL" id="ACPB03017882">
    <property type="status" value="NOT_ANNOTATED_CDS"/>
    <property type="molecule type" value="Genomic_DNA"/>
</dbReference>
<dbReference type="EnsemblMetazoa" id="RPRC003873-RA">
    <property type="protein sequence ID" value="RPRC003873-PA"/>
    <property type="gene ID" value="RPRC003873"/>
</dbReference>
<dbReference type="GeneID" id="141461124"/>
<proteinExistence type="predicted"/>
<reference evidence="1" key="1">
    <citation type="submission" date="2015-05" db="UniProtKB">
        <authorList>
            <consortium name="EnsemblMetazoa"/>
        </authorList>
    </citation>
    <scope>IDENTIFICATION</scope>
</reference>
<evidence type="ECO:0000313" key="2">
    <source>
        <dbReference type="Proteomes" id="UP000015103"/>
    </source>
</evidence>
<accession>T1HIK0</accession>
<dbReference type="Proteomes" id="UP000015103">
    <property type="component" value="Unassembled WGS sequence"/>
</dbReference>
<protein>
    <submittedName>
        <fullName evidence="1">Uncharacterized protein</fullName>
    </submittedName>
</protein>
<dbReference type="EMBL" id="ACPB03017881">
    <property type="status" value="NOT_ANNOTATED_CDS"/>
    <property type="molecule type" value="Genomic_DNA"/>
</dbReference>